<dbReference type="AlphaFoldDB" id="A0A0H5Q3J4"/>
<reference evidence="1" key="1">
    <citation type="submission" date="2015-06" db="EMBL/GenBank/DDBJ databases">
        <authorList>
            <person name="Joergensen T."/>
        </authorList>
    </citation>
    <scope>NUCLEOTIDE SEQUENCE</scope>
    <source>
        <strain evidence="1">RGFK1096</strain>
    </source>
</reference>
<sequence length="171" mass="19387">MPEFRSILAHSLYNALANTPYNQITYETVETVSRLYRLMVVLEPLPVQLVIHESEYIMARQFGNAVFSNLSLQAEDRDAFLKWSEKPETNLATCMMELLSAGFKISASWVTDQNSFCFTLVGTEATKNHKNMIMTSWSDDLEEAAQLATYKHFVMCGGEAWPTQGTGNRWG</sequence>
<proteinExistence type="predicted"/>
<protein>
    <submittedName>
        <fullName evidence="1">Uncharacterized protein</fullName>
    </submittedName>
</protein>
<dbReference type="EMBL" id="LN853677">
    <property type="protein sequence ID" value="CRY96453.1"/>
    <property type="molecule type" value="Genomic_DNA"/>
</dbReference>
<accession>A0A0H5Q3J4</accession>
<evidence type="ECO:0000313" key="1">
    <source>
        <dbReference type="EMBL" id="CRY96453.1"/>
    </source>
</evidence>
<reference evidence="1" key="2">
    <citation type="submission" date="2015-07" db="EMBL/GenBank/DDBJ databases">
        <title>Plasmids, circular viruses and viroids from rat gut.</title>
        <authorList>
            <person name="Jorgensen T.J."/>
            <person name="Hansen M.A."/>
            <person name="Xu Z."/>
            <person name="Tabak M.A."/>
            <person name="Sorensen S.J."/>
            <person name="Hansen L.H."/>
        </authorList>
    </citation>
    <scope>NUCLEOTIDE SEQUENCE</scope>
    <source>
        <strain evidence="1">RGFK1096</strain>
    </source>
</reference>
<name>A0A0H5Q3J4_9ZZZZ</name>
<organism evidence="1">
    <name type="scientific">uncultured prokaryote</name>
    <dbReference type="NCBI Taxonomy" id="198431"/>
    <lineage>
        <taxon>unclassified sequences</taxon>
        <taxon>environmental samples</taxon>
    </lineage>
</organism>